<dbReference type="AlphaFoldDB" id="A0AA35CPB0"/>
<evidence type="ECO:0000313" key="3">
    <source>
        <dbReference type="EMBL" id="BDG61196.1"/>
    </source>
</evidence>
<dbReference type="InterPro" id="IPR027417">
    <property type="entry name" value="P-loop_NTPase"/>
</dbReference>
<feature type="region of interest" description="Disordered" evidence="1">
    <location>
        <begin position="440"/>
        <end position="462"/>
    </location>
</feature>
<dbReference type="RefSeq" id="WP_264841864.1">
    <property type="nucleotide sequence ID" value="NZ_AP025628.1"/>
</dbReference>
<evidence type="ECO:0000313" key="4">
    <source>
        <dbReference type="Proteomes" id="UP001163687"/>
    </source>
</evidence>
<evidence type="ECO:0000256" key="1">
    <source>
        <dbReference type="SAM" id="MobiDB-lite"/>
    </source>
</evidence>
<organism evidence="3 4">
    <name type="scientific">Caldinitratiruptor microaerophilus</name>
    <dbReference type="NCBI Taxonomy" id="671077"/>
    <lineage>
        <taxon>Bacteria</taxon>
        <taxon>Bacillati</taxon>
        <taxon>Bacillota</taxon>
        <taxon>Clostridia</taxon>
        <taxon>Eubacteriales</taxon>
        <taxon>Symbiobacteriaceae</taxon>
        <taxon>Caldinitratiruptor</taxon>
    </lineage>
</organism>
<dbReference type="SUPFAM" id="SSF52540">
    <property type="entry name" value="P-loop containing nucleoside triphosphate hydrolases"/>
    <property type="match status" value="1"/>
</dbReference>
<dbReference type="InterPro" id="IPR003495">
    <property type="entry name" value="CobW/HypB/UreG_nucleotide-bd"/>
</dbReference>
<dbReference type="Proteomes" id="UP001163687">
    <property type="component" value="Chromosome"/>
</dbReference>
<accession>A0AA35CPB0</accession>
<dbReference type="Gene3D" id="3.40.50.300">
    <property type="entry name" value="P-loop containing nucleotide triphosphate hydrolases"/>
    <property type="match status" value="1"/>
</dbReference>
<dbReference type="PANTHER" id="PTHR42869">
    <property type="entry name" value="SLL0572 PROTEIN"/>
    <property type="match status" value="1"/>
</dbReference>
<dbReference type="Pfam" id="PF02492">
    <property type="entry name" value="cobW"/>
    <property type="match status" value="1"/>
</dbReference>
<sequence length="462" mass="50323">MARTRVLILGAAGRDFHNFNVYFRDNPAYEVVGFTATQIPDIAGRSYPARLAGALYPDGIPIYDEADMERLIRDLRVDQVVFAYSDVSHEYVMHRASAAMAAGADFRLMGPGTTMLRSARPVVAVCAVRTGAGKSQTTRAVVRALRAQGRRVVAIRHPMPYGDIASQAVQRFAAYEDLDRHRCTIEEREEYEPHIAMGAVIYSGVDYAEILRQAEAEADVIVWDGGNNDFPFIRPDVLITVADPLRAGHERTFHPGETNLRMADVVVINKIDSAAPESVEAVRQSVRELNPRAEVVDAASPITVSDPEQIRGRRVLVIEDGPTLTHGGMAYGAGYVAARRFGAAEIVDPRPHAVGSIAETFRRYPQTTDVLPAMGYGERQLRELEATIQATPCDVVVSGTPIDLGRVIRADKPIVRVTYELQEIGRPTLAEILARRLPAAGRDGAAPVPPAAAEKAGVRPGS</sequence>
<dbReference type="InterPro" id="IPR053199">
    <property type="entry name" value="cDPG_synthetase-like"/>
</dbReference>
<gene>
    <name evidence="3" type="ORF">caldi_22860</name>
</gene>
<dbReference type="Gene3D" id="3.40.50.720">
    <property type="entry name" value="NAD(P)-binding Rossmann-like Domain"/>
    <property type="match status" value="1"/>
</dbReference>
<feature type="domain" description="CobW/HypB/UreG nucleotide-binding" evidence="2">
    <location>
        <begin position="233"/>
        <end position="296"/>
    </location>
</feature>
<protein>
    <submittedName>
        <fullName evidence="3">GTPase</fullName>
    </submittedName>
</protein>
<reference evidence="3" key="1">
    <citation type="submission" date="2022-03" db="EMBL/GenBank/DDBJ databases">
        <title>Complete genome sequence of Caldinitratiruptor microaerophilus.</title>
        <authorList>
            <person name="Mukaiyama R."/>
            <person name="Nishiyama T."/>
            <person name="Ueda K."/>
        </authorList>
    </citation>
    <scope>NUCLEOTIDE SEQUENCE</scope>
    <source>
        <strain evidence="3">JCM 16183</strain>
    </source>
</reference>
<name>A0AA35CPB0_9FIRM</name>
<dbReference type="EMBL" id="AP025628">
    <property type="protein sequence ID" value="BDG61196.1"/>
    <property type="molecule type" value="Genomic_DNA"/>
</dbReference>
<dbReference type="PANTHER" id="PTHR42869:SF1">
    <property type="entry name" value="SLL0572 PROTEIN"/>
    <property type="match status" value="1"/>
</dbReference>
<feature type="compositionally biased region" description="Low complexity" evidence="1">
    <location>
        <begin position="440"/>
        <end position="455"/>
    </location>
</feature>
<keyword evidence="4" id="KW-1185">Reference proteome</keyword>
<proteinExistence type="predicted"/>
<dbReference type="KEGG" id="cmic:caldi_22860"/>
<evidence type="ECO:0000259" key="2">
    <source>
        <dbReference type="Pfam" id="PF02492"/>
    </source>
</evidence>